<dbReference type="SUPFAM" id="SSF48371">
    <property type="entry name" value="ARM repeat"/>
    <property type="match status" value="1"/>
</dbReference>
<evidence type="ECO:0000313" key="2">
    <source>
        <dbReference type="EMBL" id="KAG5461312.1"/>
    </source>
</evidence>
<keyword evidence="3" id="KW-1185">Reference proteome</keyword>
<dbReference type="Proteomes" id="UP000673691">
    <property type="component" value="Unassembled WGS sequence"/>
</dbReference>
<evidence type="ECO:0000256" key="1">
    <source>
        <dbReference type="SAM" id="MobiDB-lite"/>
    </source>
</evidence>
<dbReference type="PANTHER" id="PTHR12697">
    <property type="entry name" value="PBS LYASE HEAT-LIKE PROTEIN"/>
    <property type="match status" value="1"/>
</dbReference>
<sequence length="526" mass="56020">MDAVACQAADRDGEVPQESEAAGARLRWMAACGLVKLGYARAEGVLAQLLREGFDDCLERGELSTDEGKTEFAEQKRRRAAAVETLVGFAAAAAAERRLRNAEGPAFAELRRPRQLAAEDDARFVLRAVANGLSSSSWRVRHGCAECAGRILGLLPPDQPWPEEVSAAGCPEASAAAAATPPPARPEAARGGALAAAKEPARPPPAAEEDPAEASARETTDLCTSVLRKLLGVFWNDWNHDVRASAGAELTKLDAGRSIFLWAVELIKGDHPVRRVDALRTLACLKTLAKSALPAYLDCFRDSYVVVRVEACKVACVLGTPQKQVVDALLDSLEDCDTRVRAYALKALGRSKCTSRHVTDALLFHATHEHHPAVRAEACRAAAKLGCVAGNRDMVRALSDLVLGDVSERVRREAAAALQATGEAAVPRSEAEPKPLTTATGGILPAAAESEAAVVDAVRVLSTTAAFRRQALNDYVVGGGCLPLSLSEDTDAMAALLKVTKQPELSYKIRMAKTTRGNLLLRYKDA</sequence>
<dbReference type="AlphaFoldDB" id="A0A8H7ZY39"/>
<feature type="compositionally biased region" description="Low complexity" evidence="1">
    <location>
        <begin position="189"/>
        <end position="198"/>
    </location>
</feature>
<name>A0A8H7ZY39_9FUNG</name>
<gene>
    <name evidence="2" type="ORF">BJ554DRAFT_6511</name>
</gene>
<dbReference type="InterPro" id="IPR011989">
    <property type="entry name" value="ARM-like"/>
</dbReference>
<dbReference type="PANTHER" id="PTHR12697:SF20">
    <property type="entry name" value="HEAT REPEAT-CONTAINING PROTEIN 4"/>
    <property type="match status" value="1"/>
</dbReference>
<accession>A0A8H7ZY39</accession>
<dbReference type="EMBL" id="JAEFCI010003841">
    <property type="protein sequence ID" value="KAG5461312.1"/>
    <property type="molecule type" value="Genomic_DNA"/>
</dbReference>
<feature type="region of interest" description="Disordered" evidence="1">
    <location>
        <begin position="172"/>
        <end position="218"/>
    </location>
</feature>
<comment type="caution">
    <text evidence="2">The sequence shown here is derived from an EMBL/GenBank/DDBJ whole genome shotgun (WGS) entry which is preliminary data.</text>
</comment>
<dbReference type="InterPro" id="IPR016024">
    <property type="entry name" value="ARM-type_fold"/>
</dbReference>
<reference evidence="2 3" key="1">
    <citation type="journal article" name="Sci. Rep.">
        <title>Genome-scale phylogenetic analyses confirm Olpidium as the closest living zoosporic fungus to the non-flagellated, terrestrial fungi.</title>
        <authorList>
            <person name="Chang Y."/>
            <person name="Rochon D."/>
            <person name="Sekimoto S."/>
            <person name="Wang Y."/>
            <person name="Chovatia M."/>
            <person name="Sandor L."/>
            <person name="Salamov A."/>
            <person name="Grigoriev I.V."/>
            <person name="Stajich J.E."/>
            <person name="Spatafora J.W."/>
        </authorList>
    </citation>
    <scope>NUCLEOTIDE SEQUENCE [LARGE SCALE GENOMIC DNA]</scope>
    <source>
        <strain evidence="2">S191</strain>
    </source>
</reference>
<organism evidence="2 3">
    <name type="scientific">Olpidium bornovanus</name>
    <dbReference type="NCBI Taxonomy" id="278681"/>
    <lineage>
        <taxon>Eukaryota</taxon>
        <taxon>Fungi</taxon>
        <taxon>Fungi incertae sedis</taxon>
        <taxon>Olpidiomycota</taxon>
        <taxon>Olpidiomycotina</taxon>
        <taxon>Olpidiomycetes</taxon>
        <taxon>Olpidiales</taxon>
        <taxon>Olpidiaceae</taxon>
        <taxon>Olpidium</taxon>
    </lineage>
</organism>
<dbReference type="Gene3D" id="1.25.10.10">
    <property type="entry name" value="Leucine-rich Repeat Variant"/>
    <property type="match status" value="2"/>
</dbReference>
<proteinExistence type="predicted"/>
<dbReference type="Pfam" id="PF13646">
    <property type="entry name" value="HEAT_2"/>
    <property type="match status" value="1"/>
</dbReference>
<protein>
    <submittedName>
        <fullName evidence="2">Armadillo-type protein</fullName>
    </submittedName>
</protein>
<dbReference type="OrthoDB" id="2161145at2759"/>
<evidence type="ECO:0000313" key="3">
    <source>
        <dbReference type="Proteomes" id="UP000673691"/>
    </source>
</evidence>
<dbReference type="GO" id="GO:0019135">
    <property type="term" value="F:deoxyhypusine monooxygenase activity"/>
    <property type="evidence" value="ECO:0007669"/>
    <property type="project" value="TreeGrafter"/>
</dbReference>